<name>A0AC61RWY3_9FIRM</name>
<evidence type="ECO:0000313" key="2">
    <source>
        <dbReference type="Proteomes" id="UP000304953"/>
    </source>
</evidence>
<organism evidence="1 2">
    <name type="scientific">Petralouisia muris</name>
    <dbReference type="NCBI Taxonomy" id="3032872"/>
    <lineage>
        <taxon>Bacteria</taxon>
        <taxon>Bacillati</taxon>
        <taxon>Bacillota</taxon>
        <taxon>Clostridia</taxon>
        <taxon>Lachnospirales</taxon>
        <taxon>Lachnospiraceae</taxon>
        <taxon>Petralouisia</taxon>
    </lineage>
</organism>
<dbReference type="Proteomes" id="UP000304953">
    <property type="component" value="Unassembled WGS sequence"/>
</dbReference>
<protein>
    <submittedName>
        <fullName evidence="1">Glycoside hydrolase family 5 protein</fullName>
    </submittedName>
</protein>
<keyword evidence="1" id="KW-0378">Hydrolase</keyword>
<gene>
    <name evidence="1" type="ORF">E5329_09085</name>
</gene>
<reference evidence="1" key="1">
    <citation type="submission" date="2019-04" db="EMBL/GenBank/DDBJ databases">
        <title>Microbes associate with the intestines of laboratory mice.</title>
        <authorList>
            <person name="Navarre W."/>
            <person name="Wong E."/>
            <person name="Huang K."/>
            <person name="Tropini C."/>
            <person name="Ng K."/>
            <person name="Yu B."/>
        </authorList>
    </citation>
    <scope>NUCLEOTIDE SEQUENCE</scope>
    <source>
        <strain evidence="1">NM01_1-7b</strain>
    </source>
</reference>
<proteinExistence type="predicted"/>
<keyword evidence="2" id="KW-1185">Reference proteome</keyword>
<sequence>MRKKKNLIRFICILAAVCSMTMGTLPVFGAKLPALKAEGTRLVNEKGKTVRLKGVSTHGLSWYPQYVNQKAFTYMKKNWKINTVRLALYTSEYNGYCTGDKANRRALEKKIDQGVKYAVKAGLYVIIDWHILSDGNPRTYEKESLAFFKKMASKYKKYTNVIYEICNEPNGGVSWDTIKSYAEKVIKAIRARDKNALILIGTPNWSQDVELAAQDPIKGYKNLMYTLHFYAGTHGEYLREKAQTALDQGLPLFVSEFGISDASGSGTLNKTEGSRWMKFLKKNKISYIGWNLSNKSESSALLKDSCSKTSGWKSKDLTPWGKWLLKQLNME</sequence>
<evidence type="ECO:0000313" key="1">
    <source>
        <dbReference type="EMBL" id="TGY96523.1"/>
    </source>
</evidence>
<accession>A0AC61RWY3</accession>
<dbReference type="EMBL" id="SRYA01000015">
    <property type="protein sequence ID" value="TGY96523.1"/>
    <property type="molecule type" value="Genomic_DNA"/>
</dbReference>
<comment type="caution">
    <text evidence="1">The sequence shown here is derived from an EMBL/GenBank/DDBJ whole genome shotgun (WGS) entry which is preliminary data.</text>
</comment>